<dbReference type="SUPFAM" id="SSF53335">
    <property type="entry name" value="S-adenosyl-L-methionine-dependent methyltransferases"/>
    <property type="match status" value="1"/>
</dbReference>
<dbReference type="GO" id="GO:0008168">
    <property type="term" value="F:methyltransferase activity"/>
    <property type="evidence" value="ECO:0007669"/>
    <property type="project" value="UniProtKB-KW"/>
</dbReference>
<dbReference type="GO" id="GO:0032259">
    <property type="term" value="P:methylation"/>
    <property type="evidence" value="ECO:0007669"/>
    <property type="project" value="UniProtKB-KW"/>
</dbReference>
<dbReference type="Proteomes" id="UP000240542">
    <property type="component" value="Unassembled WGS sequence"/>
</dbReference>
<evidence type="ECO:0000259" key="1">
    <source>
        <dbReference type="Pfam" id="PF13649"/>
    </source>
</evidence>
<dbReference type="EMBL" id="PYGA01000013">
    <property type="protein sequence ID" value="PSK95849.1"/>
    <property type="molecule type" value="Genomic_DNA"/>
</dbReference>
<proteinExistence type="predicted"/>
<dbReference type="Gene3D" id="3.40.50.150">
    <property type="entry name" value="Vaccinia Virus protein VP39"/>
    <property type="match status" value="1"/>
</dbReference>
<feature type="domain" description="Methyltransferase" evidence="1">
    <location>
        <begin position="67"/>
        <end position="154"/>
    </location>
</feature>
<evidence type="ECO:0000313" key="3">
    <source>
        <dbReference type="Proteomes" id="UP000240542"/>
    </source>
</evidence>
<dbReference type="InterPro" id="IPR041698">
    <property type="entry name" value="Methyltransf_25"/>
</dbReference>
<dbReference type="InterPro" id="IPR029063">
    <property type="entry name" value="SAM-dependent_MTases_sf"/>
</dbReference>
<gene>
    <name evidence="2" type="ORF">CLV63_11312</name>
</gene>
<keyword evidence="2" id="KW-0489">Methyltransferase</keyword>
<dbReference type="OrthoDB" id="4484556at2"/>
<keyword evidence="2" id="KW-0808">Transferase</keyword>
<sequence>MSARRSGLAETRAPGWDCDLYTEALDNGDPLYLCRAGLRPLPLDVERWRAGPDPADTTVLDRSEEPVLDVGCGPGRMVSALIERGQRALGIDVHPVAVARAAEAGGRVLCRSVFERLPDEGEWRTALLVDGNIGIGGDPHALLTRLGAVVRPHGVLLVEAAPDDVDERMSVHLADGSGRSGDPFPWAVVGLPALAGLAEAAGWRTGASWTAEGRTFAALHRTGSAAADPR</sequence>
<dbReference type="CDD" id="cd02440">
    <property type="entry name" value="AdoMet_MTases"/>
    <property type="match status" value="1"/>
</dbReference>
<reference evidence="2 3" key="1">
    <citation type="submission" date="2018-03" db="EMBL/GenBank/DDBJ databases">
        <title>Genomic Encyclopedia of Archaeal and Bacterial Type Strains, Phase II (KMG-II): from individual species to whole genera.</title>
        <authorList>
            <person name="Goeker M."/>
        </authorList>
    </citation>
    <scope>NUCLEOTIDE SEQUENCE [LARGE SCALE GENOMIC DNA]</scope>
    <source>
        <strain evidence="2 3">DSM 45312</strain>
    </source>
</reference>
<accession>A0A2P8DF61</accession>
<name>A0A2P8DF61_9ACTN</name>
<comment type="caution">
    <text evidence="2">The sequence shown here is derived from an EMBL/GenBank/DDBJ whole genome shotgun (WGS) entry which is preliminary data.</text>
</comment>
<organism evidence="2 3">
    <name type="scientific">Murinocardiopsis flavida</name>
    <dbReference type="NCBI Taxonomy" id="645275"/>
    <lineage>
        <taxon>Bacteria</taxon>
        <taxon>Bacillati</taxon>
        <taxon>Actinomycetota</taxon>
        <taxon>Actinomycetes</taxon>
        <taxon>Streptosporangiales</taxon>
        <taxon>Nocardiopsidaceae</taxon>
        <taxon>Murinocardiopsis</taxon>
    </lineage>
</organism>
<dbReference type="Pfam" id="PF13649">
    <property type="entry name" value="Methyltransf_25"/>
    <property type="match status" value="1"/>
</dbReference>
<dbReference type="AlphaFoldDB" id="A0A2P8DF61"/>
<evidence type="ECO:0000313" key="2">
    <source>
        <dbReference type="EMBL" id="PSK95849.1"/>
    </source>
</evidence>
<protein>
    <submittedName>
        <fullName evidence="2">Methyltransferase family protein</fullName>
    </submittedName>
</protein>
<keyword evidence="3" id="KW-1185">Reference proteome</keyword>
<dbReference type="RefSeq" id="WP_106584317.1">
    <property type="nucleotide sequence ID" value="NZ_PYGA01000013.1"/>
</dbReference>